<name>A0ABU7TV08_9HYPH</name>
<proteinExistence type="inferred from homology"/>
<dbReference type="RefSeq" id="WP_331303546.1">
    <property type="nucleotide sequence ID" value="NZ_MLCA01000014.1"/>
</dbReference>
<dbReference type="PANTHER" id="PTHR30024">
    <property type="entry name" value="ALIPHATIC SULFONATES-BINDING PROTEIN-RELATED"/>
    <property type="match status" value="1"/>
</dbReference>
<evidence type="ECO:0000313" key="4">
    <source>
        <dbReference type="EMBL" id="MEE7493306.1"/>
    </source>
</evidence>
<evidence type="ECO:0000256" key="1">
    <source>
        <dbReference type="ARBA" id="ARBA00004418"/>
    </source>
</evidence>
<gene>
    <name evidence="4" type="ORF">MOTC310_23745</name>
</gene>
<dbReference type="EMBL" id="MLCA01000014">
    <property type="protein sequence ID" value="MEE7493306.1"/>
    <property type="molecule type" value="Genomic_DNA"/>
</dbReference>
<evidence type="ECO:0000256" key="2">
    <source>
        <dbReference type="ARBA" id="ARBA00010742"/>
    </source>
</evidence>
<comment type="similarity">
    <text evidence="2">Belongs to the bacterial solute-binding protein SsuA/TauA family.</text>
</comment>
<organism evidence="4 5">
    <name type="scientific">Methylobacterium oryzae</name>
    <dbReference type="NCBI Taxonomy" id="334852"/>
    <lineage>
        <taxon>Bacteria</taxon>
        <taxon>Pseudomonadati</taxon>
        <taxon>Pseudomonadota</taxon>
        <taxon>Alphaproteobacteria</taxon>
        <taxon>Hyphomicrobiales</taxon>
        <taxon>Methylobacteriaceae</taxon>
        <taxon>Methylobacterium</taxon>
    </lineage>
</organism>
<dbReference type="Pfam" id="PF13379">
    <property type="entry name" value="NMT1_2"/>
    <property type="match status" value="1"/>
</dbReference>
<evidence type="ECO:0000256" key="3">
    <source>
        <dbReference type="ARBA" id="ARBA00022729"/>
    </source>
</evidence>
<dbReference type="InterPro" id="IPR006311">
    <property type="entry name" value="TAT_signal"/>
</dbReference>
<protein>
    <submittedName>
        <fullName evidence="4">Nitrate ABC transporter substrate-binding protein</fullName>
    </submittedName>
</protein>
<accession>A0ABU7TV08</accession>
<dbReference type="SUPFAM" id="SSF53850">
    <property type="entry name" value="Periplasmic binding protein-like II"/>
    <property type="match status" value="1"/>
</dbReference>
<sequence>MTLTRRSTLKAGALVGAGTILGPVMKGRAEGRATPLHLRVGLIPILAAAPIYVAEREGWLKEADLALSVTTFESGPHAIQALASGTLDVYVAGVAPLIVARARGLDLKIVAATAVEENVFVAGPRLARLAEPGLPTAEVFRRFRTAGGAPARLATQPLGSVPNTTLQHWLWEVVKADPKDVAIVSMGIDATQQAILAGAVEGGTLREPAVAIVTGRNPEIRLMALGGAMFPNQPGTVVAFTQAFLAREPEAAQALVTGIVRAVDLIGRDPERAAPIVEGALGRGLVDRATILRALASPATRFAADPRSIVEATGAMQRYQVKIGALDRDVPLDGLFEPRLYERAVASR</sequence>
<dbReference type="Proteomes" id="UP001355206">
    <property type="component" value="Unassembled WGS sequence"/>
</dbReference>
<dbReference type="Gene3D" id="3.40.190.10">
    <property type="entry name" value="Periplasmic binding protein-like II"/>
    <property type="match status" value="2"/>
</dbReference>
<dbReference type="PANTHER" id="PTHR30024:SF47">
    <property type="entry name" value="TAURINE-BINDING PERIPLASMIC PROTEIN"/>
    <property type="match status" value="1"/>
</dbReference>
<keyword evidence="3" id="KW-0732">Signal</keyword>
<comment type="subcellular location">
    <subcellularLocation>
        <location evidence="1">Periplasm</location>
    </subcellularLocation>
</comment>
<evidence type="ECO:0000313" key="5">
    <source>
        <dbReference type="Proteomes" id="UP001355206"/>
    </source>
</evidence>
<reference evidence="4 5" key="1">
    <citation type="journal article" date="2012" name="Genet. Mol. Biol.">
        <title>Analysis of 16S rRNA and mxaF genes revealing insights into Methylobacterium niche-specific plant association.</title>
        <authorList>
            <person name="Dourado M.N."/>
            <person name="Andreote F.D."/>
            <person name="Dini-Andreote F."/>
            <person name="Conti R."/>
            <person name="Araujo J.M."/>
            <person name="Araujo W.L."/>
        </authorList>
    </citation>
    <scope>NUCLEOTIDE SEQUENCE [LARGE SCALE GENOMIC DNA]</scope>
    <source>
        <strain evidence="4 5">TC3-10</strain>
    </source>
</reference>
<comment type="caution">
    <text evidence="4">The sequence shown here is derived from an EMBL/GenBank/DDBJ whole genome shotgun (WGS) entry which is preliminary data.</text>
</comment>
<keyword evidence="5" id="KW-1185">Reference proteome</keyword>
<dbReference type="PROSITE" id="PS51318">
    <property type="entry name" value="TAT"/>
    <property type="match status" value="1"/>
</dbReference>